<dbReference type="PANTHER" id="PTHR43690">
    <property type="entry name" value="NARDILYSIN"/>
    <property type="match status" value="1"/>
</dbReference>
<dbReference type="Pfam" id="PF05193">
    <property type="entry name" value="Peptidase_M16_C"/>
    <property type="match status" value="2"/>
</dbReference>
<evidence type="ECO:0000256" key="4">
    <source>
        <dbReference type="ARBA" id="ARBA00022723"/>
    </source>
</evidence>
<dbReference type="SUPFAM" id="SSF63411">
    <property type="entry name" value="LuxS/MPP-like metallohydrolase"/>
    <property type="match status" value="3"/>
</dbReference>
<dbReference type="Gene3D" id="3.30.830.10">
    <property type="entry name" value="Metalloenzyme, LuxS/M16 peptidase-like"/>
    <property type="match status" value="4"/>
</dbReference>
<gene>
    <name evidence="11" type="ORF">D0Y83_05665</name>
</gene>
<reference evidence="12" key="1">
    <citation type="submission" date="2018-09" db="EMBL/GenBank/DDBJ databases">
        <title>Nocardia yunnanensis sp. nov., an actinomycete isolated from a soil sample.</title>
        <authorList>
            <person name="Zhang J."/>
        </authorList>
    </citation>
    <scope>NUCLEOTIDE SEQUENCE [LARGE SCALE GENOMIC DNA]</scope>
    <source>
        <strain evidence="12">21-3</strain>
    </source>
</reference>
<accession>A0A5P6NA43</accession>
<dbReference type="AlphaFoldDB" id="A0A5P6NA43"/>
<evidence type="ECO:0000256" key="1">
    <source>
        <dbReference type="ARBA" id="ARBA00001947"/>
    </source>
</evidence>
<keyword evidence="6" id="KW-0862">Zinc</keyword>
<dbReference type="InterPro" id="IPR007863">
    <property type="entry name" value="Peptidase_M16_C"/>
</dbReference>
<sequence>MSSRSLRPECAFLARVWGPLANDGKKAKFVEVSAQWCVFPGNSVTRNGRFRWPANSEEPAMRSKTFRLWQRPLLAGVLMAAVALPGAAVAQGDPAFVHEASDLEADARVVYGTLANGLRYAVMKNQTPSGNAAIRMRIATGSFNETDAQQGIAHFLEHMAFNGSVNVPEGEMVKRLERHGLAFGADTNASTGFDQTIYKLNLPTVGEPVLNEAFFLMRETAENLLLDADAIDRERGVIASEKLARDSLSYRSTVDRLRFFTEGSKVVNRLPIGIAETIETMPREEFVSFYRGYYRPENTFIAFIGDVEPEVAVAKIEEYFGDWKAQGPALGQALPGPAELKPGRVGYFFDEKLMTSVTLGALRPYEERPDTRATRRENLIRAIGSRILNRRFNRKVEQGEATYLSGGASRYRFDDVIDGMTLTVRATPEDWAEALAEGEQELRRALQYGFSQGELDEQLAIIRQARETAVERADTRKTYAGFEYNYAKELVSAFAQDKVFTSPQTNLALFEETAPTITLEEVEREFRDAWRGIEDPAIYFVNKAPLENTEAALKTALTKSRQVAVAPPEPRNVGAFAYTDFGTPGEVVSDQYVEDADAHLVKFANNVRLNFKQTDFDAGTISVRVRVGGGFMAMPTRSEALRRLGLNLLDQSGVVGHTDDDLRIMFAGQRVGVTAKTFIDNDAFELLGATDADDLAAQFNLLAAKVKAPAFSEDVAAQYFRKIRAWYPTHDSSPQETVRKYLPRLVRSGHKAYGFDDLDSFMEPTIADARSWIEPEMANGLIEVTVVGDIDKQTVVDQVARTLGALPARADTKGDYPVMGNVQFPAGNETPYRYYHKGTPDQALVYVYWPAPDASDPADRYRMRLLRGLFRNRLSDVLREEMGSTYSPGTASYANDLFDDYGYLYARVTAKPDEVDKVREGVLRVANEMANTPIDEDTFIRAWTPIVEDLDSSLENNSYWLSVLGDAQTDASGLTRFRVREPAYRNMTAEEISALAKQVFGGSNEISAYILPAKMQ</sequence>
<feature type="domain" description="Peptidase M16 C-terminal" evidence="10">
    <location>
        <begin position="282"/>
        <end position="459"/>
    </location>
</feature>
<dbReference type="Proteomes" id="UP000325385">
    <property type="component" value="Chromosome"/>
</dbReference>
<evidence type="ECO:0000256" key="8">
    <source>
        <dbReference type="RuleBase" id="RU004447"/>
    </source>
</evidence>
<dbReference type="GO" id="GO:0046872">
    <property type="term" value="F:metal ion binding"/>
    <property type="evidence" value="ECO:0007669"/>
    <property type="project" value="UniProtKB-KW"/>
</dbReference>
<evidence type="ECO:0000313" key="11">
    <source>
        <dbReference type="EMBL" id="QFI62818.1"/>
    </source>
</evidence>
<dbReference type="Pfam" id="PF00675">
    <property type="entry name" value="Peptidase_M16"/>
    <property type="match status" value="1"/>
</dbReference>
<evidence type="ECO:0000256" key="2">
    <source>
        <dbReference type="ARBA" id="ARBA00007261"/>
    </source>
</evidence>
<dbReference type="GO" id="GO:0006508">
    <property type="term" value="P:proteolysis"/>
    <property type="evidence" value="ECO:0007669"/>
    <property type="project" value="UniProtKB-KW"/>
</dbReference>
<feature type="domain" description="Peptidase M16 C-terminal" evidence="10">
    <location>
        <begin position="781"/>
        <end position="942"/>
    </location>
</feature>
<dbReference type="InterPro" id="IPR011765">
    <property type="entry name" value="Pept_M16_N"/>
</dbReference>
<dbReference type="InterPro" id="IPR011249">
    <property type="entry name" value="Metalloenz_LuxS/M16"/>
</dbReference>
<keyword evidence="7" id="KW-0482">Metalloprotease</keyword>
<name>A0A5P6NA43_9SPHN</name>
<evidence type="ECO:0000256" key="3">
    <source>
        <dbReference type="ARBA" id="ARBA00022670"/>
    </source>
</evidence>
<evidence type="ECO:0000313" key="12">
    <source>
        <dbReference type="Proteomes" id="UP000325385"/>
    </source>
</evidence>
<evidence type="ECO:0000256" key="7">
    <source>
        <dbReference type="ARBA" id="ARBA00023049"/>
    </source>
</evidence>
<evidence type="ECO:0000259" key="10">
    <source>
        <dbReference type="Pfam" id="PF05193"/>
    </source>
</evidence>
<keyword evidence="3" id="KW-0645">Protease</keyword>
<dbReference type="InterPro" id="IPR001431">
    <property type="entry name" value="Pept_M16_Zn_BS"/>
</dbReference>
<protein>
    <submittedName>
        <fullName evidence="11">Insulinase family protein</fullName>
    </submittedName>
</protein>
<comment type="cofactor">
    <cofactor evidence="1">
        <name>Zn(2+)</name>
        <dbReference type="ChEBI" id="CHEBI:29105"/>
    </cofactor>
</comment>
<keyword evidence="5" id="KW-0378">Hydrolase</keyword>
<dbReference type="EMBL" id="CP032228">
    <property type="protein sequence ID" value="QFI62818.1"/>
    <property type="molecule type" value="Genomic_DNA"/>
</dbReference>
<evidence type="ECO:0000256" key="5">
    <source>
        <dbReference type="ARBA" id="ARBA00022801"/>
    </source>
</evidence>
<evidence type="ECO:0000259" key="9">
    <source>
        <dbReference type="Pfam" id="PF00675"/>
    </source>
</evidence>
<evidence type="ECO:0000256" key="6">
    <source>
        <dbReference type="ARBA" id="ARBA00022833"/>
    </source>
</evidence>
<dbReference type="PANTHER" id="PTHR43690:SF17">
    <property type="entry name" value="PROTEIN YHJJ"/>
    <property type="match status" value="1"/>
</dbReference>
<dbReference type="GO" id="GO:0004222">
    <property type="term" value="F:metalloendopeptidase activity"/>
    <property type="evidence" value="ECO:0007669"/>
    <property type="project" value="InterPro"/>
</dbReference>
<feature type="domain" description="Peptidase M16 N-terminal" evidence="9">
    <location>
        <begin position="122"/>
        <end position="242"/>
    </location>
</feature>
<keyword evidence="4" id="KW-0479">Metal-binding</keyword>
<dbReference type="InterPro" id="IPR050626">
    <property type="entry name" value="Peptidase_M16"/>
</dbReference>
<organism evidence="11 12">
    <name type="scientific">Qipengyuania flava</name>
    <dbReference type="NCBI Taxonomy" id="192812"/>
    <lineage>
        <taxon>Bacteria</taxon>
        <taxon>Pseudomonadati</taxon>
        <taxon>Pseudomonadota</taxon>
        <taxon>Alphaproteobacteria</taxon>
        <taxon>Sphingomonadales</taxon>
        <taxon>Erythrobacteraceae</taxon>
        <taxon>Qipengyuania</taxon>
    </lineage>
</organism>
<dbReference type="PROSITE" id="PS00143">
    <property type="entry name" value="INSULINASE"/>
    <property type="match status" value="1"/>
</dbReference>
<proteinExistence type="inferred from homology"/>
<comment type="similarity">
    <text evidence="2 8">Belongs to the peptidase M16 family.</text>
</comment>